<dbReference type="PANTHER" id="PTHR10492">
    <property type="match status" value="1"/>
</dbReference>
<proteinExistence type="predicted"/>
<reference evidence="1" key="1">
    <citation type="submission" date="2021-06" db="EMBL/GenBank/DDBJ databases">
        <authorList>
            <person name="Kallberg Y."/>
            <person name="Tangrot J."/>
            <person name="Rosling A."/>
        </authorList>
    </citation>
    <scope>NUCLEOTIDE SEQUENCE</scope>
    <source>
        <strain evidence="1">FL966</strain>
    </source>
</reference>
<protein>
    <submittedName>
        <fullName evidence="1">5811_t:CDS:1</fullName>
    </submittedName>
</protein>
<gene>
    <name evidence="1" type="ORF">CPELLU_LOCUS13859</name>
</gene>
<organism evidence="1 2">
    <name type="scientific">Cetraspora pellucida</name>
    <dbReference type="NCBI Taxonomy" id="1433469"/>
    <lineage>
        <taxon>Eukaryota</taxon>
        <taxon>Fungi</taxon>
        <taxon>Fungi incertae sedis</taxon>
        <taxon>Mucoromycota</taxon>
        <taxon>Glomeromycotina</taxon>
        <taxon>Glomeromycetes</taxon>
        <taxon>Diversisporales</taxon>
        <taxon>Gigasporaceae</taxon>
        <taxon>Cetraspora</taxon>
    </lineage>
</organism>
<comment type="caution">
    <text evidence="1">The sequence shown here is derived from an EMBL/GenBank/DDBJ whole genome shotgun (WGS) entry which is preliminary data.</text>
</comment>
<dbReference type="PANTHER" id="PTHR10492:SF57">
    <property type="entry name" value="ATP-DEPENDENT DNA HELICASE"/>
    <property type="match status" value="1"/>
</dbReference>
<sequence>MLLTGSDLSAYLFKQKIRIYNSVLAFTSIGTQIDDSITGMGDIYSFCIHDNRRSDSRRYNVLMTSEVIMIMVGNRQEIETSNHDIVLHLHTRGSINNDELISDHEEEVTTMKDVMAINYFISPSVLLLQVHLFRQHRVLFRDDSTWEYLAETASNETSTLTAWFKANSDYPNCNWENVFCLSNSSEDIHFHTNNNSEHLLTEAEIHNLALFYLQSILCKHSKLLADFSNMPIPITLDDTNSLISEEQNYDIDKLTNILKHEIFQLNEDQLTIFNKVINIVESKNSSIFFIDSPGKTGKTFLYK</sequence>
<name>A0A9N9NH08_9GLOM</name>
<evidence type="ECO:0000313" key="1">
    <source>
        <dbReference type="EMBL" id="CAG8736959.1"/>
    </source>
</evidence>
<accession>A0A9N9NH08</accession>
<dbReference type="Proteomes" id="UP000789759">
    <property type="component" value="Unassembled WGS sequence"/>
</dbReference>
<evidence type="ECO:0000313" key="2">
    <source>
        <dbReference type="Proteomes" id="UP000789759"/>
    </source>
</evidence>
<dbReference type="OrthoDB" id="2437471at2759"/>
<keyword evidence="2" id="KW-1185">Reference proteome</keyword>
<dbReference type="AlphaFoldDB" id="A0A9N9NH08"/>
<dbReference type="EMBL" id="CAJVQA010015394">
    <property type="protein sequence ID" value="CAG8736959.1"/>
    <property type="molecule type" value="Genomic_DNA"/>
</dbReference>